<dbReference type="PANTHER" id="PTHR47186">
    <property type="entry name" value="LEUCINE-RICH REPEAT-CONTAINING PROTEIN 57"/>
    <property type="match status" value="1"/>
</dbReference>
<evidence type="ECO:0000256" key="2">
    <source>
        <dbReference type="SAM" id="Coils"/>
    </source>
</evidence>
<feature type="domain" description="Disease resistance R13L4/SHOC-2-like LRR" evidence="4">
    <location>
        <begin position="375"/>
        <end position="542"/>
    </location>
</feature>
<protein>
    <recommendedName>
        <fullName evidence="4">Disease resistance R13L4/SHOC-2-like LRR domain-containing protein</fullName>
    </recommendedName>
</protein>
<evidence type="ECO:0000256" key="1">
    <source>
        <dbReference type="ARBA" id="ARBA00022737"/>
    </source>
</evidence>
<dbReference type="InterPro" id="IPR055414">
    <property type="entry name" value="LRR_R13L4/SHOC2-like"/>
</dbReference>
<evidence type="ECO:0000259" key="4">
    <source>
        <dbReference type="Pfam" id="PF23598"/>
    </source>
</evidence>
<name>A0AA39E3G4_VITRO</name>
<organism evidence="5 6">
    <name type="scientific">Vitis rotundifolia</name>
    <name type="common">Muscadine grape</name>
    <dbReference type="NCBI Taxonomy" id="103349"/>
    <lineage>
        <taxon>Eukaryota</taxon>
        <taxon>Viridiplantae</taxon>
        <taxon>Streptophyta</taxon>
        <taxon>Embryophyta</taxon>
        <taxon>Tracheophyta</taxon>
        <taxon>Spermatophyta</taxon>
        <taxon>Magnoliopsida</taxon>
        <taxon>eudicotyledons</taxon>
        <taxon>Gunneridae</taxon>
        <taxon>Pentapetalae</taxon>
        <taxon>rosids</taxon>
        <taxon>Vitales</taxon>
        <taxon>Vitaceae</taxon>
        <taxon>Viteae</taxon>
        <taxon>Vitis</taxon>
    </lineage>
</organism>
<dbReference type="SUPFAM" id="SSF52058">
    <property type="entry name" value="L domain-like"/>
    <property type="match status" value="1"/>
</dbReference>
<dbReference type="EMBL" id="JARBHA010000003">
    <property type="protein sequence ID" value="KAJ9705759.1"/>
    <property type="molecule type" value="Genomic_DNA"/>
</dbReference>
<proteinExistence type="predicted"/>
<sequence length="686" mass="78620">MPIRRKLEDAVPILLGRLLPDEGTKGPNTQDRPVPESNTQDHYKLLQQIREYFEERQDLFRELKRTEDELLDNFTALEEEIDNSKYGSDGSRGDPAHHPVTDSLSRKFKSIKDVVSKFERLKLEKSKESPKNNESEAPEREISEKWSALKVERRILKHSVLSRFQLSYDNIIDIGDKEHPISGCNIKLCLLCFSVFPPKSVIKKRPLIYWWLGEGLITKTEDGERIFGELIKKGLLIAKYKPYENEQDKNPIVDSCTMHSWIRLMLISVAKRAEFFDFDGDTGLPANHGTKSHRMCLVKQRYLDKQTPPNGDASRQDHTEQPQNSSSTDASTKQPQNSSRDAPTKHRLLTLFNVNEQYVNISTIREFSEENEIEVLQLGRWQDSAKHHIEVENEDFLKALGSKKHLKYLSLRGISRITEIPSSIRKLINLEILDLRACHNLEKLPSDISSLKKLTHLDISECYLLESMPKGLDKLSSLQVLKGFVVATSKKGPGRLGDVAGLKNLRKLSIYIPINAYIEDAELSKLKEVSALRILSITWGGGRGGGERVQAEIEPSGKPTTIDRKKSFTFKKDRHQVPRTDMVTMESLSFPLKLEKLDLWCIPCKTMPAWLNPDKLKSLTKLYIRGGKLDSLRFEGNNKWNVRILRLKYLDDLKIDKKQLRHEFPYLIHLEMSMEAAAASSSRSRS</sequence>
<feature type="compositionally biased region" description="Polar residues" evidence="3">
    <location>
        <begin position="26"/>
        <end position="38"/>
    </location>
</feature>
<accession>A0AA39E3G4</accession>
<evidence type="ECO:0000313" key="6">
    <source>
        <dbReference type="Proteomes" id="UP001168098"/>
    </source>
</evidence>
<comment type="caution">
    <text evidence="5">The sequence shown here is derived from an EMBL/GenBank/DDBJ whole genome shotgun (WGS) entry which is preliminary data.</text>
</comment>
<reference evidence="5 6" key="1">
    <citation type="journal article" date="2023" name="BMC Biotechnol.">
        <title>Vitis rotundifolia cv Carlos genome sequencing.</title>
        <authorList>
            <person name="Huff M."/>
            <person name="Hulse-Kemp A."/>
            <person name="Scheffler B."/>
            <person name="Youngblood R."/>
            <person name="Simpson S."/>
            <person name="Babiker E."/>
            <person name="Staton M."/>
        </authorList>
    </citation>
    <scope>NUCLEOTIDE SEQUENCE [LARGE SCALE GENOMIC DNA]</scope>
    <source>
        <tissue evidence="5">Leaf</tissue>
    </source>
</reference>
<feature type="compositionally biased region" description="Polar residues" evidence="3">
    <location>
        <begin position="321"/>
        <end position="341"/>
    </location>
</feature>
<feature type="region of interest" description="Disordered" evidence="3">
    <location>
        <begin position="304"/>
        <end position="346"/>
    </location>
</feature>
<keyword evidence="2" id="KW-0175">Coiled coil</keyword>
<dbReference type="Gene3D" id="3.80.10.10">
    <property type="entry name" value="Ribonuclease Inhibitor"/>
    <property type="match status" value="1"/>
</dbReference>
<feature type="region of interest" description="Disordered" evidence="3">
    <location>
        <begin position="17"/>
        <end position="41"/>
    </location>
</feature>
<feature type="compositionally biased region" description="Basic and acidic residues" evidence="3">
    <location>
        <begin position="91"/>
        <end position="100"/>
    </location>
</feature>
<dbReference type="Proteomes" id="UP001168098">
    <property type="component" value="Unassembled WGS sequence"/>
</dbReference>
<gene>
    <name evidence="5" type="ORF">PVL29_003723</name>
</gene>
<keyword evidence="6" id="KW-1185">Reference proteome</keyword>
<feature type="region of interest" description="Disordered" evidence="3">
    <location>
        <begin position="82"/>
        <end position="102"/>
    </location>
</feature>
<evidence type="ECO:0000313" key="5">
    <source>
        <dbReference type="EMBL" id="KAJ9705759.1"/>
    </source>
</evidence>
<dbReference type="AlphaFoldDB" id="A0AA39E3G4"/>
<dbReference type="Pfam" id="PF23598">
    <property type="entry name" value="LRR_14"/>
    <property type="match status" value="1"/>
</dbReference>
<dbReference type="InterPro" id="IPR032675">
    <property type="entry name" value="LRR_dom_sf"/>
</dbReference>
<keyword evidence="1" id="KW-0677">Repeat</keyword>
<feature type="coiled-coil region" evidence="2">
    <location>
        <begin position="49"/>
        <end position="80"/>
    </location>
</feature>
<dbReference type="PANTHER" id="PTHR47186:SF45">
    <property type="entry name" value="DISEASE RESISTANCE RPP13-LIKE PROTEIN 1"/>
    <property type="match status" value="1"/>
</dbReference>
<evidence type="ECO:0000256" key="3">
    <source>
        <dbReference type="SAM" id="MobiDB-lite"/>
    </source>
</evidence>